<dbReference type="AlphaFoldDB" id="A0A419AC86"/>
<evidence type="ECO:0000256" key="2">
    <source>
        <dbReference type="ARBA" id="ARBA00005811"/>
    </source>
</evidence>
<gene>
    <name evidence="9" type="ORF">D3P05_01000</name>
</gene>
<evidence type="ECO:0000256" key="8">
    <source>
        <dbReference type="SAM" id="Phobius"/>
    </source>
</evidence>
<comment type="subcellular location">
    <subcellularLocation>
        <location evidence="1">Cell membrane</location>
        <topology evidence="1">Single-pass membrane protein</topology>
    </subcellularLocation>
    <subcellularLocation>
        <location evidence="7">Cell membrane</location>
        <topology evidence="7">Single-pass type II membrane protein</topology>
    </subcellularLocation>
</comment>
<dbReference type="OrthoDB" id="7851776at2"/>
<keyword evidence="7" id="KW-0813">Transport</keyword>
<dbReference type="Pfam" id="PF02472">
    <property type="entry name" value="ExbD"/>
    <property type="match status" value="1"/>
</dbReference>
<accession>A0A419AC86</accession>
<dbReference type="Proteomes" id="UP000283587">
    <property type="component" value="Unassembled WGS sequence"/>
</dbReference>
<sequence>MPAASRTTRIALPERRRRYRFSMTAMADMLFQLLIFFMLSANLTPFAMLDVRTGSLGGAGAGNGETPATSPAAVTDIRATAVWTLTPQGLTASGQRFGLDRVALLAEALAAQGTANVLVVLRPEVPVQDVITVLETLSARGIGSVQIADGTIR</sequence>
<protein>
    <submittedName>
        <fullName evidence="9">Biopolymer transporter ExbD</fullName>
    </submittedName>
</protein>
<evidence type="ECO:0000256" key="4">
    <source>
        <dbReference type="ARBA" id="ARBA00022692"/>
    </source>
</evidence>
<feature type="transmembrane region" description="Helical" evidence="8">
    <location>
        <begin position="21"/>
        <end position="39"/>
    </location>
</feature>
<dbReference type="GO" id="GO:0005886">
    <property type="term" value="C:plasma membrane"/>
    <property type="evidence" value="ECO:0007669"/>
    <property type="project" value="UniProtKB-SubCell"/>
</dbReference>
<evidence type="ECO:0000256" key="6">
    <source>
        <dbReference type="ARBA" id="ARBA00023136"/>
    </source>
</evidence>
<organism evidence="9 10">
    <name type="scientific">Paracoccus siganidrum</name>
    <dbReference type="NCBI Taxonomy" id="1276757"/>
    <lineage>
        <taxon>Bacteria</taxon>
        <taxon>Pseudomonadati</taxon>
        <taxon>Pseudomonadota</taxon>
        <taxon>Alphaproteobacteria</taxon>
        <taxon>Rhodobacterales</taxon>
        <taxon>Paracoccaceae</taxon>
        <taxon>Paracoccus</taxon>
    </lineage>
</organism>
<comment type="caution">
    <text evidence="9">The sequence shown here is derived from an EMBL/GenBank/DDBJ whole genome shotgun (WGS) entry which is preliminary data.</text>
</comment>
<evidence type="ECO:0000313" key="9">
    <source>
        <dbReference type="EMBL" id="RJL21827.1"/>
    </source>
</evidence>
<dbReference type="EMBL" id="QZEW01000003">
    <property type="protein sequence ID" value="RJL21827.1"/>
    <property type="molecule type" value="Genomic_DNA"/>
</dbReference>
<evidence type="ECO:0000256" key="7">
    <source>
        <dbReference type="RuleBase" id="RU003879"/>
    </source>
</evidence>
<name>A0A419AC86_9RHOB</name>
<dbReference type="RefSeq" id="WP_119896329.1">
    <property type="nucleotide sequence ID" value="NZ_QNRC01000006.1"/>
</dbReference>
<keyword evidence="7" id="KW-0653">Protein transport</keyword>
<dbReference type="InterPro" id="IPR003400">
    <property type="entry name" value="ExbD"/>
</dbReference>
<keyword evidence="3" id="KW-1003">Cell membrane</keyword>
<keyword evidence="10" id="KW-1185">Reference proteome</keyword>
<proteinExistence type="inferred from homology"/>
<keyword evidence="4 7" id="KW-0812">Transmembrane</keyword>
<reference evidence="10" key="1">
    <citation type="submission" date="2018-09" db="EMBL/GenBank/DDBJ databases">
        <title>Paracoccus onubensis nov. sp. a moderate halophilic bacterium isolated from Gruta de las Maravillas (Aracena, Spain).</title>
        <authorList>
            <person name="Jurado V."/>
            <person name="Gutierrez-Patricio S."/>
            <person name="Gonzalez-Pimentel J.L."/>
            <person name="Miller A.Z."/>
            <person name="Laiz L."/>
            <person name="Saiz-Jimenez C."/>
        </authorList>
    </citation>
    <scope>NUCLEOTIDE SEQUENCE [LARGE SCALE GENOMIC DNA]</scope>
    <source>
        <strain evidence="10">DSM 26381</strain>
    </source>
</reference>
<dbReference type="GO" id="GO:0015031">
    <property type="term" value="P:protein transport"/>
    <property type="evidence" value="ECO:0007669"/>
    <property type="project" value="UniProtKB-KW"/>
</dbReference>
<comment type="similarity">
    <text evidence="2 7">Belongs to the ExbD/TolR family.</text>
</comment>
<dbReference type="GO" id="GO:0022857">
    <property type="term" value="F:transmembrane transporter activity"/>
    <property type="evidence" value="ECO:0007669"/>
    <property type="project" value="InterPro"/>
</dbReference>
<keyword evidence="6 8" id="KW-0472">Membrane</keyword>
<evidence type="ECO:0000313" key="10">
    <source>
        <dbReference type="Proteomes" id="UP000283587"/>
    </source>
</evidence>
<evidence type="ECO:0000256" key="1">
    <source>
        <dbReference type="ARBA" id="ARBA00004162"/>
    </source>
</evidence>
<keyword evidence="5 8" id="KW-1133">Transmembrane helix</keyword>
<evidence type="ECO:0000256" key="3">
    <source>
        <dbReference type="ARBA" id="ARBA00022475"/>
    </source>
</evidence>
<evidence type="ECO:0000256" key="5">
    <source>
        <dbReference type="ARBA" id="ARBA00022989"/>
    </source>
</evidence>